<dbReference type="NCBIfam" id="NF004679">
    <property type="entry name" value="PRK06019.1-5"/>
    <property type="match status" value="1"/>
</dbReference>
<dbReference type="PROSITE" id="PS50975">
    <property type="entry name" value="ATP_GRASP"/>
    <property type="match status" value="1"/>
</dbReference>
<protein>
    <recommendedName>
        <fullName evidence="5 6">N5-carboxyaminoimidazole ribonucleotide synthase</fullName>
        <shortName evidence="5 6">N5-CAIR synthase</shortName>
        <ecNumber evidence="5 6">6.3.4.18</ecNumber>
    </recommendedName>
    <alternativeName>
        <fullName evidence="5 6">5-(carboxyamino)imidazole ribonucleotide synthetase</fullName>
    </alternativeName>
</protein>
<feature type="binding site" evidence="5">
    <location>
        <begin position="263"/>
        <end position="264"/>
    </location>
    <ligand>
        <name>ATP</name>
        <dbReference type="ChEBI" id="CHEBI:30616"/>
    </ligand>
</feature>
<keyword evidence="9" id="KW-1185">Reference proteome</keyword>
<dbReference type="InterPro" id="IPR005875">
    <property type="entry name" value="PurK"/>
</dbReference>
<comment type="similarity">
    <text evidence="5 6">Belongs to the PurK/PurT family.</text>
</comment>
<evidence type="ECO:0000256" key="2">
    <source>
        <dbReference type="ARBA" id="ARBA00022741"/>
    </source>
</evidence>
<dbReference type="SUPFAM" id="SSF52440">
    <property type="entry name" value="PreATP-grasp domain"/>
    <property type="match status" value="1"/>
</dbReference>
<dbReference type="NCBIfam" id="NF004680">
    <property type="entry name" value="PRK06019.1-6"/>
    <property type="match status" value="1"/>
</dbReference>
<feature type="domain" description="ATP-grasp" evidence="7">
    <location>
        <begin position="105"/>
        <end position="293"/>
    </location>
</feature>
<keyword evidence="3 5" id="KW-0658">Purine biosynthesis</keyword>
<evidence type="ECO:0000259" key="7">
    <source>
        <dbReference type="PROSITE" id="PS50975"/>
    </source>
</evidence>
<keyword evidence="4 5" id="KW-0067">ATP-binding</keyword>
<dbReference type="Pfam" id="PF02222">
    <property type="entry name" value="ATP-grasp"/>
    <property type="match status" value="1"/>
</dbReference>
<feature type="binding site" evidence="5">
    <location>
        <begin position="178"/>
        <end position="181"/>
    </location>
    <ligand>
        <name>ATP</name>
        <dbReference type="ChEBI" id="CHEBI:30616"/>
    </ligand>
</feature>
<dbReference type="SUPFAM" id="SSF56059">
    <property type="entry name" value="Glutathione synthetase ATP-binding domain-like"/>
    <property type="match status" value="1"/>
</dbReference>
<gene>
    <name evidence="5 6" type="primary">purK</name>
    <name evidence="8" type="ORF">H6G83_18625</name>
</gene>
<proteinExistence type="inferred from homology"/>
<dbReference type="Proteomes" id="UP000661112">
    <property type="component" value="Unassembled WGS sequence"/>
</dbReference>
<feature type="binding site" evidence="5">
    <location>
        <position position="101"/>
    </location>
    <ligand>
        <name>ATP</name>
        <dbReference type="ChEBI" id="CHEBI:30616"/>
    </ligand>
</feature>
<dbReference type="PANTHER" id="PTHR11609">
    <property type="entry name" value="PURINE BIOSYNTHESIS PROTEIN 6/7, PUR6/7"/>
    <property type="match status" value="1"/>
</dbReference>
<evidence type="ECO:0000256" key="6">
    <source>
        <dbReference type="RuleBase" id="RU361200"/>
    </source>
</evidence>
<dbReference type="Pfam" id="PF17769">
    <property type="entry name" value="PurK_C"/>
    <property type="match status" value="1"/>
</dbReference>
<feature type="binding site" evidence="5">
    <location>
        <position position="141"/>
    </location>
    <ligand>
        <name>ATP</name>
        <dbReference type="ChEBI" id="CHEBI:30616"/>
    </ligand>
</feature>
<evidence type="ECO:0000256" key="4">
    <source>
        <dbReference type="ARBA" id="ARBA00022840"/>
    </source>
</evidence>
<reference evidence="8 9" key="1">
    <citation type="journal article" date="2020" name="ISME J.">
        <title>Comparative genomics reveals insights into cyanobacterial evolution and habitat adaptation.</title>
        <authorList>
            <person name="Chen M.Y."/>
            <person name="Teng W.K."/>
            <person name="Zhao L."/>
            <person name="Hu C.X."/>
            <person name="Zhou Y.K."/>
            <person name="Han B.P."/>
            <person name="Song L.R."/>
            <person name="Shu W.S."/>
        </authorList>
    </citation>
    <scope>NUCLEOTIDE SEQUENCE [LARGE SCALE GENOMIC DNA]</scope>
    <source>
        <strain evidence="8 9">FACHB-119</strain>
    </source>
</reference>
<evidence type="ECO:0000313" key="9">
    <source>
        <dbReference type="Proteomes" id="UP000661112"/>
    </source>
</evidence>
<name>A0ABR8D5Z4_9NOST</name>
<dbReference type="HAMAP" id="MF_01928">
    <property type="entry name" value="PurK"/>
    <property type="match status" value="1"/>
</dbReference>
<comment type="function">
    <text evidence="5">Catalyzes the ATP-dependent conversion of 5-aminoimidazole ribonucleotide (AIR) and HCO(3)(-) to N5-carboxyaminoimidazole ribonucleotide (N5-CAIR).</text>
</comment>
<feature type="binding site" evidence="5">
    <location>
        <position position="186"/>
    </location>
    <ligand>
        <name>ATP</name>
        <dbReference type="ChEBI" id="CHEBI:30616"/>
    </ligand>
</feature>
<comment type="function">
    <text evidence="6">Catalyzes the ATP-dependent conversion of 5-aminoimidazole ribonucleotide (AIR) and HCO(3)- to N5-carboxyaminoimidazole ribonucleotide (N5-CAIR).</text>
</comment>
<dbReference type="InterPro" id="IPR011761">
    <property type="entry name" value="ATP-grasp"/>
</dbReference>
<evidence type="ECO:0000256" key="5">
    <source>
        <dbReference type="HAMAP-Rule" id="MF_01928"/>
    </source>
</evidence>
<comment type="caution">
    <text evidence="8">The sequence shown here is derived from an EMBL/GenBank/DDBJ whole genome shotgun (WGS) entry which is preliminary data.</text>
</comment>
<dbReference type="PANTHER" id="PTHR11609:SF5">
    <property type="entry name" value="PHOSPHORIBOSYLAMINOIMIDAZOLE CARBOXYLASE"/>
    <property type="match status" value="1"/>
</dbReference>
<dbReference type="Gene3D" id="3.30.470.20">
    <property type="entry name" value="ATP-grasp fold, B domain"/>
    <property type="match status" value="1"/>
</dbReference>
<dbReference type="InterPro" id="IPR013815">
    <property type="entry name" value="ATP_grasp_subdomain_1"/>
</dbReference>
<evidence type="ECO:0000256" key="3">
    <source>
        <dbReference type="ARBA" id="ARBA00022755"/>
    </source>
</evidence>
<comment type="caution">
    <text evidence="5">Lacks conserved residue(s) required for the propagation of feature annotation.</text>
</comment>
<dbReference type="EMBL" id="JACJSG010000025">
    <property type="protein sequence ID" value="MBD2502600.1"/>
    <property type="molecule type" value="Genomic_DNA"/>
</dbReference>
<dbReference type="Gene3D" id="3.30.1490.20">
    <property type="entry name" value="ATP-grasp fold, A domain"/>
    <property type="match status" value="1"/>
</dbReference>
<keyword evidence="1 5" id="KW-0436">Ligase</keyword>
<evidence type="ECO:0000313" key="8">
    <source>
        <dbReference type="EMBL" id="MBD2502600.1"/>
    </source>
</evidence>
<dbReference type="InterPro" id="IPR054350">
    <property type="entry name" value="PurT/PurK_preATP-grasp"/>
</dbReference>
<dbReference type="InterPro" id="IPR003135">
    <property type="entry name" value="ATP-grasp_carboxylate-amine"/>
</dbReference>
<dbReference type="RefSeq" id="WP_190475034.1">
    <property type="nucleotide sequence ID" value="NZ_JACJSG010000025.1"/>
</dbReference>
<dbReference type="SUPFAM" id="SSF51246">
    <property type="entry name" value="Rudiment single hybrid motif"/>
    <property type="match status" value="1"/>
</dbReference>
<dbReference type="InterPro" id="IPR011054">
    <property type="entry name" value="Rudment_hybrid_motif"/>
</dbReference>
<accession>A0ABR8D5Z4</accession>
<comment type="subunit">
    <text evidence="5 6">Homodimer.</text>
</comment>
<dbReference type="Pfam" id="PF22660">
    <property type="entry name" value="RS_preATP-grasp-like"/>
    <property type="match status" value="1"/>
</dbReference>
<comment type="catalytic activity">
    <reaction evidence="5 6">
        <text>5-amino-1-(5-phospho-beta-D-ribosyl)imidazole + hydrogencarbonate + ATP = 5-carboxyamino-1-(5-phospho-D-ribosyl)imidazole + ADP + phosphate + 2 H(+)</text>
        <dbReference type="Rhea" id="RHEA:19317"/>
        <dbReference type="ChEBI" id="CHEBI:15378"/>
        <dbReference type="ChEBI" id="CHEBI:17544"/>
        <dbReference type="ChEBI" id="CHEBI:30616"/>
        <dbReference type="ChEBI" id="CHEBI:43474"/>
        <dbReference type="ChEBI" id="CHEBI:58730"/>
        <dbReference type="ChEBI" id="CHEBI:137981"/>
        <dbReference type="ChEBI" id="CHEBI:456216"/>
        <dbReference type="EC" id="6.3.4.18"/>
    </reaction>
</comment>
<dbReference type="EC" id="6.3.4.18" evidence="5 6"/>
<organism evidence="8 9">
    <name type="scientific">Anabaena azotica FACHB-119</name>
    <dbReference type="NCBI Taxonomy" id="947527"/>
    <lineage>
        <taxon>Bacteria</taxon>
        <taxon>Bacillati</taxon>
        <taxon>Cyanobacteriota</taxon>
        <taxon>Cyanophyceae</taxon>
        <taxon>Nostocales</taxon>
        <taxon>Nostocaceae</taxon>
        <taxon>Anabaena</taxon>
        <taxon>Anabaena azotica</taxon>
    </lineage>
</organism>
<sequence length="380" mass="41668">MKRVGVIGGGQLAWMMGGAANKLGVELIVQTPSIHDPAVSIAQDTVLAKIDDADATEVLAQKSDVITFENEFVNLEALALLENQGVSFRPKLEALKPLLDKYHQRCYLQDLGLPVPQFFALEHQENLLSQIENLGFPLVLKSRRHGYDGQGTFIIHDLSTLQAKIELDDHTNTTFLIEEFVPFERELAVIAARSVDGEVVIYPVVETQQEQQVCRRVIAPADITPEQAAAASAIAHTLLSSLEVVGVFGIELFLTADGQVLVNEIAPRTHNSGHFSLDACETSQFEQHLRAVCGLSLGNPALQCAGAVMVNLLGYETSDSDYQNQRQQLAAIPQAHVHWYGKTESRPGRKLGHVTVLLNNHNQIAAEAIARTVESIWYPS</sequence>
<keyword evidence="2 5" id="KW-0547">Nucleotide-binding</keyword>
<evidence type="ECO:0000256" key="1">
    <source>
        <dbReference type="ARBA" id="ARBA00022598"/>
    </source>
</evidence>
<comment type="pathway">
    <text evidence="5 6">Purine metabolism; IMP biosynthesis via de novo pathway; 5-amino-1-(5-phospho-D-ribosyl)imidazole-4-carboxylate from 5-amino-1-(5-phospho-D-ribosyl)imidazole (N5-CAIR route): step 1/2.</text>
</comment>
<dbReference type="InterPro" id="IPR016185">
    <property type="entry name" value="PreATP-grasp_dom_sf"/>
</dbReference>
<dbReference type="NCBIfam" id="TIGR01161">
    <property type="entry name" value="purK"/>
    <property type="match status" value="1"/>
</dbReference>
<dbReference type="InterPro" id="IPR040686">
    <property type="entry name" value="PurK_C"/>
</dbReference>
<dbReference type="Gene3D" id="3.40.50.20">
    <property type="match status" value="1"/>
</dbReference>
<dbReference type="GO" id="GO:0034028">
    <property type="term" value="F:5-(carboxyamino)imidazole ribonucleotide synthase activity"/>
    <property type="evidence" value="ECO:0007669"/>
    <property type="project" value="UniProtKB-EC"/>
</dbReference>